<keyword evidence="4" id="KW-1185">Reference proteome</keyword>
<keyword evidence="1 2" id="KW-0732">Signal</keyword>
<protein>
    <submittedName>
        <fullName evidence="3">Solute-binding protein</fullName>
    </submittedName>
</protein>
<evidence type="ECO:0000313" key="3">
    <source>
        <dbReference type="EMBL" id="TSE34963.1"/>
    </source>
</evidence>
<accession>A0A554XGL3</accession>
<proteinExistence type="predicted"/>
<evidence type="ECO:0000256" key="1">
    <source>
        <dbReference type="ARBA" id="ARBA00022729"/>
    </source>
</evidence>
<evidence type="ECO:0000313" key="4">
    <source>
        <dbReference type="Proteomes" id="UP000318294"/>
    </source>
</evidence>
<name>A0A554XGL3_9BURK</name>
<dbReference type="EMBL" id="VJON01000012">
    <property type="protein sequence ID" value="TSE34963.1"/>
    <property type="molecule type" value="Genomic_DNA"/>
</dbReference>
<comment type="caution">
    <text evidence="3">The sequence shown here is derived from an EMBL/GenBank/DDBJ whole genome shotgun (WGS) entry which is preliminary data.</text>
</comment>
<dbReference type="PANTHER" id="PTHR33376">
    <property type="match status" value="1"/>
</dbReference>
<dbReference type="InterPro" id="IPR038404">
    <property type="entry name" value="TRAP_DctP_sf"/>
</dbReference>
<dbReference type="AlphaFoldDB" id="A0A554XGL3"/>
<reference evidence="3 4" key="1">
    <citation type="submission" date="2019-07" db="EMBL/GenBank/DDBJ databases">
        <title>Tepidimonas charontis SPSP-6 draft genome.</title>
        <authorList>
            <person name="Da Costa M.S."/>
            <person name="Froufe H.J.C."/>
            <person name="Egas C."/>
            <person name="Albuquerque L."/>
        </authorList>
    </citation>
    <scope>NUCLEOTIDE SEQUENCE [LARGE SCALE GENOMIC DNA]</scope>
    <source>
        <strain evidence="3 4">SPSP-6</strain>
    </source>
</reference>
<evidence type="ECO:0000256" key="2">
    <source>
        <dbReference type="SAM" id="SignalP"/>
    </source>
</evidence>
<feature type="signal peptide" evidence="2">
    <location>
        <begin position="1"/>
        <end position="25"/>
    </location>
</feature>
<dbReference type="GO" id="GO:0055085">
    <property type="term" value="P:transmembrane transport"/>
    <property type="evidence" value="ECO:0007669"/>
    <property type="project" value="InterPro"/>
</dbReference>
<dbReference type="Pfam" id="PF03480">
    <property type="entry name" value="DctP"/>
    <property type="match status" value="1"/>
</dbReference>
<organism evidence="3 4">
    <name type="scientific">Tepidimonas charontis</name>
    <dbReference type="NCBI Taxonomy" id="2267262"/>
    <lineage>
        <taxon>Bacteria</taxon>
        <taxon>Pseudomonadati</taxon>
        <taxon>Pseudomonadota</taxon>
        <taxon>Betaproteobacteria</taxon>
        <taxon>Burkholderiales</taxon>
        <taxon>Tepidimonas</taxon>
    </lineage>
</organism>
<dbReference type="PANTHER" id="PTHR33376:SF15">
    <property type="entry name" value="BLL6794 PROTEIN"/>
    <property type="match status" value="1"/>
</dbReference>
<gene>
    <name evidence="3" type="ORF">Tchar_01020</name>
</gene>
<dbReference type="InterPro" id="IPR018389">
    <property type="entry name" value="DctP_fam"/>
</dbReference>
<feature type="chain" id="PRO_5021889133" evidence="2">
    <location>
        <begin position="26"/>
        <end position="132"/>
    </location>
</feature>
<dbReference type="Proteomes" id="UP000318294">
    <property type="component" value="Unassembled WGS sequence"/>
</dbReference>
<dbReference type="Gene3D" id="3.40.190.170">
    <property type="entry name" value="Bacterial extracellular solute-binding protein, family 7"/>
    <property type="match status" value="1"/>
</dbReference>
<sequence length="132" mass="14539">MKLTVNRRTAIVAVSGVLLGSAAWAQQLTLRVHHFLPAQASIPRLVIEPWAKKIEADSGGRIRVQVFPAMQLGGTPPQLYDQVKDGVVDVVWTVLGHTPGRFPKMEVFELPFIAPSHERTAEVTSKAAWDYA</sequence>